<keyword evidence="3" id="KW-1185">Reference proteome</keyword>
<dbReference type="CDD" id="cd11377">
    <property type="entry name" value="Pro-peptidase_S53"/>
    <property type="match status" value="1"/>
</dbReference>
<proteinExistence type="predicted"/>
<sequence>MSTLNIPTTHLNRIPHFARYTKDLGKADLKSNIHFTIVLKLRNKEWLEEQLKNVSDPKSEKYGKLLSQDEVESMTKPSQEHFDKVSNFLKSKGIESTREKDCFKINTSIEKTQELFATQIHKFTQPESKDESDYLFKREGSFTIPNEISDCVDLVVGGRTLINEFYQADIQQPISALFYLIYNKNSTCNEERIEEDEGVEEDVKNEVEVIDYRCSRPTKYLSNI</sequence>
<dbReference type="AlphaFoldDB" id="F4Q5L2"/>
<dbReference type="GO" id="GO:0006508">
    <property type="term" value="P:proteolysis"/>
    <property type="evidence" value="ECO:0007669"/>
    <property type="project" value="TreeGrafter"/>
</dbReference>
<dbReference type="Proteomes" id="UP000007797">
    <property type="component" value="Unassembled WGS sequence"/>
</dbReference>
<protein>
    <recommendedName>
        <fullName evidence="1">Peptidase S53 activation domain-containing protein</fullName>
    </recommendedName>
</protein>
<reference evidence="3" key="1">
    <citation type="journal article" date="2011" name="Genome Res.">
        <title>Phylogeny-wide analysis of social amoeba genomes highlights ancient origins for complex intercellular communication.</title>
        <authorList>
            <person name="Heidel A.J."/>
            <person name="Lawal H.M."/>
            <person name="Felder M."/>
            <person name="Schilde C."/>
            <person name="Helps N.R."/>
            <person name="Tunggal B."/>
            <person name="Rivero F."/>
            <person name="John U."/>
            <person name="Schleicher M."/>
            <person name="Eichinger L."/>
            <person name="Platzer M."/>
            <person name="Noegel A.A."/>
            <person name="Schaap P."/>
            <person name="Gloeckner G."/>
        </authorList>
    </citation>
    <scope>NUCLEOTIDE SEQUENCE [LARGE SCALE GENOMIC DNA]</scope>
    <source>
        <strain evidence="3">SH3</strain>
    </source>
</reference>
<dbReference type="OrthoDB" id="409122at2759"/>
<dbReference type="InterPro" id="IPR015366">
    <property type="entry name" value="S53_propep"/>
</dbReference>
<dbReference type="STRING" id="1054147.F4Q5L2"/>
<evidence type="ECO:0000259" key="1">
    <source>
        <dbReference type="SMART" id="SM00944"/>
    </source>
</evidence>
<dbReference type="SUPFAM" id="SSF54897">
    <property type="entry name" value="Protease propeptides/inhibitors"/>
    <property type="match status" value="1"/>
</dbReference>
<dbReference type="PANTHER" id="PTHR14218">
    <property type="entry name" value="PROTEASE S8 TRIPEPTIDYL PEPTIDASE I CLN2"/>
    <property type="match status" value="1"/>
</dbReference>
<dbReference type="KEGG" id="dfa:DFA_08263"/>
<dbReference type="PANTHER" id="PTHR14218:SF40">
    <property type="entry name" value="PEPTIDASE S8 AND S53 DOMAIN-CONTAINING PROTEIN"/>
    <property type="match status" value="1"/>
</dbReference>
<dbReference type="SMART" id="SM00944">
    <property type="entry name" value="Pro-kuma_activ"/>
    <property type="match status" value="1"/>
</dbReference>
<evidence type="ECO:0000313" key="3">
    <source>
        <dbReference type="Proteomes" id="UP000007797"/>
    </source>
</evidence>
<dbReference type="EMBL" id="GL883021">
    <property type="protein sequence ID" value="EGG17271.1"/>
    <property type="molecule type" value="Genomic_DNA"/>
</dbReference>
<dbReference type="InterPro" id="IPR050819">
    <property type="entry name" value="Tripeptidyl-peptidase_I"/>
</dbReference>
<dbReference type="GO" id="GO:0008240">
    <property type="term" value="F:tripeptidyl-peptidase activity"/>
    <property type="evidence" value="ECO:0007669"/>
    <property type="project" value="TreeGrafter"/>
</dbReference>
<dbReference type="RefSeq" id="XP_004355755.1">
    <property type="nucleotide sequence ID" value="XM_004355702.1"/>
</dbReference>
<dbReference type="GeneID" id="14868929"/>
<organism evidence="2 3">
    <name type="scientific">Cavenderia fasciculata</name>
    <name type="common">Slime mold</name>
    <name type="synonym">Dictyostelium fasciculatum</name>
    <dbReference type="NCBI Taxonomy" id="261658"/>
    <lineage>
        <taxon>Eukaryota</taxon>
        <taxon>Amoebozoa</taxon>
        <taxon>Evosea</taxon>
        <taxon>Eumycetozoa</taxon>
        <taxon>Dictyostelia</taxon>
        <taxon>Acytosteliales</taxon>
        <taxon>Cavenderiaceae</taxon>
        <taxon>Cavenderia</taxon>
    </lineage>
</organism>
<feature type="domain" description="Peptidase S53 activation" evidence="1">
    <location>
        <begin position="18"/>
        <end position="161"/>
    </location>
</feature>
<dbReference type="OMA" id="QIHKFTQ"/>
<name>F4Q5L2_CACFS</name>
<dbReference type="Pfam" id="PF09286">
    <property type="entry name" value="Pro-kuma_activ"/>
    <property type="match status" value="1"/>
</dbReference>
<dbReference type="GO" id="GO:0004175">
    <property type="term" value="F:endopeptidase activity"/>
    <property type="evidence" value="ECO:0007669"/>
    <property type="project" value="TreeGrafter"/>
</dbReference>
<accession>F4Q5L2</accession>
<gene>
    <name evidence="2" type="ORF">DFA_08263</name>
</gene>
<evidence type="ECO:0000313" key="2">
    <source>
        <dbReference type="EMBL" id="EGG17271.1"/>
    </source>
</evidence>